<evidence type="ECO:0000259" key="1">
    <source>
        <dbReference type="Pfam" id="PF00646"/>
    </source>
</evidence>
<dbReference type="EMBL" id="JAATIQ010000029">
    <property type="protein sequence ID" value="KAF4397949.1"/>
    <property type="molecule type" value="Genomic_DNA"/>
</dbReference>
<comment type="caution">
    <text evidence="4">The sequence shown here is derived from an EMBL/GenBank/DDBJ whole genome shotgun (WGS) entry which is preliminary data.</text>
</comment>
<gene>
    <name evidence="3" type="ORF">F8388_006864</name>
    <name evidence="4" type="ORF">G4B88_019670</name>
</gene>
<dbReference type="InterPro" id="IPR032675">
    <property type="entry name" value="LRR_dom_sf"/>
</dbReference>
<dbReference type="AlphaFoldDB" id="A0A7J6HT83"/>
<accession>A0A7J6HT83</accession>
<dbReference type="InterPro" id="IPR001810">
    <property type="entry name" value="F-box_dom"/>
</dbReference>
<dbReference type="PANTHER" id="PTHR34145">
    <property type="entry name" value="OS02G0105600 PROTEIN"/>
    <property type="match status" value="1"/>
</dbReference>
<dbReference type="Pfam" id="PF00646">
    <property type="entry name" value="F-box"/>
    <property type="match status" value="1"/>
</dbReference>
<evidence type="ECO:0000313" key="5">
    <source>
        <dbReference type="Proteomes" id="UP000525078"/>
    </source>
</evidence>
<dbReference type="Gene3D" id="3.80.10.10">
    <property type="entry name" value="Ribonuclease Inhibitor"/>
    <property type="match status" value="1"/>
</dbReference>
<evidence type="ECO:0000313" key="6">
    <source>
        <dbReference type="Proteomes" id="UP000583929"/>
    </source>
</evidence>
<evidence type="ECO:0000259" key="2">
    <source>
        <dbReference type="Pfam" id="PF23622"/>
    </source>
</evidence>
<feature type="domain" description="At1g61320/AtMIF1 LRR" evidence="2">
    <location>
        <begin position="127"/>
        <end position="476"/>
    </location>
</feature>
<proteinExistence type="predicted"/>
<dbReference type="SUPFAM" id="SSF81383">
    <property type="entry name" value="F-box domain"/>
    <property type="match status" value="1"/>
</dbReference>
<keyword evidence="6" id="KW-1185">Reference proteome</keyword>
<feature type="domain" description="F-box" evidence="1">
    <location>
        <begin position="69"/>
        <end position="103"/>
    </location>
</feature>
<dbReference type="InterPro" id="IPR055357">
    <property type="entry name" value="LRR_At1g61320_AtMIF1"/>
</dbReference>
<dbReference type="InterPro" id="IPR053772">
    <property type="entry name" value="At1g61320/At1g61330-like"/>
</dbReference>
<evidence type="ECO:0008006" key="7">
    <source>
        <dbReference type="Google" id="ProtNLM"/>
    </source>
</evidence>
<dbReference type="InterPro" id="IPR036047">
    <property type="entry name" value="F-box-like_dom_sf"/>
</dbReference>
<protein>
    <recommendedName>
        <fullName evidence="7">F-box domain-containing protein</fullName>
    </recommendedName>
</protein>
<dbReference type="Pfam" id="PF23622">
    <property type="entry name" value="LRR_At1g61320_AtMIF1"/>
    <property type="match status" value="1"/>
</dbReference>
<dbReference type="Proteomes" id="UP000525078">
    <property type="component" value="Unassembled WGS sequence"/>
</dbReference>
<evidence type="ECO:0000313" key="4">
    <source>
        <dbReference type="EMBL" id="KAF4397949.1"/>
    </source>
</evidence>
<dbReference type="SUPFAM" id="SSF52047">
    <property type="entry name" value="RNI-like"/>
    <property type="match status" value="1"/>
</dbReference>
<dbReference type="PANTHER" id="PTHR34145:SF77">
    <property type="match status" value="1"/>
</dbReference>
<reference evidence="5 6" key="1">
    <citation type="journal article" date="2020" name="bioRxiv">
        <title>Sequence and annotation of 42 cannabis genomes reveals extensive copy number variation in cannabinoid synthesis and pathogen resistance genes.</title>
        <authorList>
            <person name="Mckernan K.J."/>
            <person name="Helbert Y."/>
            <person name="Kane L.T."/>
            <person name="Ebling H."/>
            <person name="Zhang L."/>
            <person name="Liu B."/>
            <person name="Eaton Z."/>
            <person name="Mclaughlin S."/>
            <person name="Kingan S."/>
            <person name="Baybayan P."/>
            <person name="Concepcion G."/>
            <person name="Jordan M."/>
            <person name="Riva A."/>
            <person name="Barbazuk W."/>
            <person name="Harkins T."/>
        </authorList>
    </citation>
    <scope>NUCLEOTIDE SEQUENCE [LARGE SCALE GENOMIC DNA]</scope>
    <source>
        <strain evidence="5 6">cv. Jamaican Lion 4</strain>
        <strain evidence="4">Father</strain>
        <strain evidence="3">Mother</strain>
        <tissue evidence="4">Leaf</tissue>
    </source>
</reference>
<name>A0A7J6HT83_CANSA</name>
<organism evidence="4 6">
    <name type="scientific">Cannabis sativa</name>
    <name type="common">Hemp</name>
    <name type="synonym">Marijuana</name>
    <dbReference type="NCBI Taxonomy" id="3483"/>
    <lineage>
        <taxon>Eukaryota</taxon>
        <taxon>Viridiplantae</taxon>
        <taxon>Streptophyta</taxon>
        <taxon>Embryophyta</taxon>
        <taxon>Tracheophyta</taxon>
        <taxon>Spermatophyta</taxon>
        <taxon>Magnoliopsida</taxon>
        <taxon>eudicotyledons</taxon>
        <taxon>Gunneridae</taxon>
        <taxon>Pentapetalae</taxon>
        <taxon>rosids</taxon>
        <taxon>fabids</taxon>
        <taxon>Rosales</taxon>
        <taxon>Cannabaceae</taxon>
        <taxon>Cannabis</taxon>
    </lineage>
</organism>
<sequence>MAPITRSRARKSLTQASLLVQKPNNKENHNKIITGKRAVGVGVPHVENNRRIIRKSSSLIPSYGGNVGDDVLAHIFTYLPTRILVQLSVMSKRFKNTWRYCRNLLFGNEFYRKLHNRTEFIDVVTRIMDNHIGENIDTLQILMDPTDKEHRLTHWIKIALNKGVKVLDLDCDLSLNIFKFHHSLLDSETLRVLKLKYCKFSLPSRLRLRSAAGLGFITTLVLRKVVFCEFTVYRIMKHCVNLESLDMTDCSGPSVIRIMTHDDNFKFKSLKVGNSMDMFYIDVNCPNLESLHYSGSVLQGIRILMNNDPPTSKLKDVMLNFSTPRTGITPYYYVEKILHLNLYNVSTLTITSTVMEGACAKMRNGSFGSLDFCLWHLKELQVFMDYTTFCNAVDIADFVGKCPSLQKLFLDVNNFNLIPDLYYELHQKPFIESFSTIFENLKVMKLKGFKFLNQEIDLVRMFLKRSPEMEEMILVYPKNKDHMNMYIDPGNEVIFNRLFQDWKCSPKIRIIAQENAKDKTISPTHVRKWY</sequence>
<dbReference type="EMBL" id="JAATIP010000041">
    <property type="protein sequence ID" value="KAF4386909.1"/>
    <property type="molecule type" value="Genomic_DNA"/>
</dbReference>
<dbReference type="Proteomes" id="UP000583929">
    <property type="component" value="Unassembled WGS sequence"/>
</dbReference>
<evidence type="ECO:0000313" key="3">
    <source>
        <dbReference type="EMBL" id="KAF4386909.1"/>
    </source>
</evidence>